<evidence type="ECO:0000259" key="5">
    <source>
        <dbReference type="Pfam" id="PF14252"/>
    </source>
</evidence>
<feature type="region of interest" description="Disordered" evidence="4">
    <location>
        <begin position="2594"/>
        <end position="2616"/>
    </location>
</feature>
<evidence type="ECO:0000256" key="1">
    <source>
        <dbReference type="ARBA" id="ARBA00022729"/>
    </source>
</evidence>
<keyword evidence="3" id="KW-0325">Glycoprotein</keyword>
<dbReference type="OrthoDB" id="5454111at2"/>
<dbReference type="InterPro" id="IPR010221">
    <property type="entry name" value="VCBS_dom"/>
</dbReference>
<dbReference type="InterPro" id="IPR040853">
    <property type="entry name" value="RapA2_cadherin-like"/>
</dbReference>
<evidence type="ECO:0000313" key="7">
    <source>
        <dbReference type="EMBL" id="SFK00353.1"/>
    </source>
</evidence>
<dbReference type="InterPro" id="IPR051561">
    <property type="entry name" value="FRAS1_ECM"/>
</dbReference>
<protein>
    <submittedName>
        <fullName evidence="7">VCBS repeat-containing protein</fullName>
    </submittedName>
</protein>
<organism evidence="7 8">
    <name type="scientific">Desulfomicrobium apsheronum</name>
    <dbReference type="NCBI Taxonomy" id="52560"/>
    <lineage>
        <taxon>Bacteria</taxon>
        <taxon>Pseudomonadati</taxon>
        <taxon>Thermodesulfobacteriota</taxon>
        <taxon>Desulfovibrionia</taxon>
        <taxon>Desulfovibrionales</taxon>
        <taxon>Desulfomicrobiaceae</taxon>
        <taxon>Desulfomicrobium</taxon>
    </lineage>
</organism>
<evidence type="ECO:0000256" key="3">
    <source>
        <dbReference type="ARBA" id="ARBA00023180"/>
    </source>
</evidence>
<feature type="domain" description="RapA2 cadherin-like" evidence="6">
    <location>
        <begin position="1413"/>
        <end position="1489"/>
    </location>
</feature>
<name>A0A1I3VZH6_9BACT</name>
<keyword evidence="1" id="KW-0732">Signal</keyword>
<accession>A0A1I3VZH6</accession>
<evidence type="ECO:0000256" key="4">
    <source>
        <dbReference type="SAM" id="MobiDB-lite"/>
    </source>
</evidence>
<dbReference type="Pfam" id="PF14252">
    <property type="entry name" value="DUF4347"/>
    <property type="match status" value="1"/>
</dbReference>
<dbReference type="Pfam" id="PF16184">
    <property type="entry name" value="Cadherin_3"/>
    <property type="match status" value="3"/>
</dbReference>
<keyword evidence="8" id="KW-1185">Reference proteome</keyword>
<evidence type="ECO:0000259" key="6">
    <source>
        <dbReference type="Pfam" id="PF17803"/>
    </source>
</evidence>
<dbReference type="InterPro" id="IPR025592">
    <property type="entry name" value="DUF4347"/>
</dbReference>
<dbReference type="PANTHER" id="PTHR45739">
    <property type="entry name" value="MATRIX PROTEIN, PUTATIVE-RELATED"/>
    <property type="match status" value="1"/>
</dbReference>
<feature type="domain" description="RapA2 cadherin-like" evidence="6">
    <location>
        <begin position="351"/>
        <end position="435"/>
    </location>
</feature>
<dbReference type="RefSeq" id="WP_092375735.1">
    <property type="nucleotide sequence ID" value="NZ_FORX01000011.1"/>
</dbReference>
<reference evidence="8" key="1">
    <citation type="submission" date="2016-10" db="EMBL/GenBank/DDBJ databases">
        <authorList>
            <person name="Varghese N."/>
            <person name="Submissions S."/>
        </authorList>
    </citation>
    <scope>NUCLEOTIDE SEQUENCE [LARGE SCALE GENOMIC DNA]</scope>
    <source>
        <strain evidence="8">DSM 5918</strain>
    </source>
</reference>
<dbReference type="PANTHER" id="PTHR45739:SF8">
    <property type="entry name" value="FRAS1-RELATED EXTRACELLULAR MATRIX PROTEIN 1"/>
    <property type="match status" value="1"/>
</dbReference>
<dbReference type="NCBIfam" id="TIGR01965">
    <property type="entry name" value="VCBS_repeat"/>
    <property type="match status" value="1"/>
</dbReference>
<evidence type="ECO:0000256" key="2">
    <source>
        <dbReference type="ARBA" id="ARBA00022737"/>
    </source>
</evidence>
<gene>
    <name evidence="7" type="ORF">SAMN04488082_111108</name>
</gene>
<dbReference type="Pfam" id="PF17803">
    <property type="entry name" value="Cadherin_4"/>
    <property type="match status" value="2"/>
</dbReference>
<dbReference type="Gene3D" id="2.60.40.10">
    <property type="entry name" value="Immunoglobulins"/>
    <property type="match status" value="1"/>
</dbReference>
<evidence type="ECO:0000313" key="8">
    <source>
        <dbReference type="Proteomes" id="UP000198635"/>
    </source>
</evidence>
<dbReference type="InterPro" id="IPR039005">
    <property type="entry name" value="CSPG_rpt"/>
</dbReference>
<feature type="non-terminal residue" evidence="7">
    <location>
        <position position="3405"/>
    </location>
</feature>
<dbReference type="InterPro" id="IPR013783">
    <property type="entry name" value="Ig-like_fold"/>
</dbReference>
<dbReference type="NCBIfam" id="NF012211">
    <property type="entry name" value="tand_rpt_95"/>
    <property type="match status" value="1"/>
</dbReference>
<dbReference type="Proteomes" id="UP000198635">
    <property type="component" value="Unassembled WGS sequence"/>
</dbReference>
<dbReference type="PROSITE" id="PS51854">
    <property type="entry name" value="CSPG"/>
    <property type="match status" value="3"/>
</dbReference>
<feature type="domain" description="DUF4347" evidence="5">
    <location>
        <begin position="74"/>
        <end position="223"/>
    </location>
</feature>
<dbReference type="STRING" id="52560.SAMN04488082_111108"/>
<feature type="region of interest" description="Disordered" evidence="4">
    <location>
        <begin position="1984"/>
        <end position="2004"/>
    </location>
</feature>
<dbReference type="EMBL" id="FORX01000011">
    <property type="protein sequence ID" value="SFK00353.1"/>
    <property type="molecule type" value="Genomic_DNA"/>
</dbReference>
<proteinExistence type="predicted"/>
<dbReference type="Gene3D" id="2.60.40.3440">
    <property type="match status" value="1"/>
</dbReference>
<keyword evidence="2" id="KW-0677">Repeat</keyword>
<dbReference type="Pfam" id="PF17963">
    <property type="entry name" value="Big_9"/>
    <property type="match status" value="1"/>
</dbReference>
<dbReference type="GO" id="GO:0009653">
    <property type="term" value="P:anatomical structure morphogenesis"/>
    <property type="evidence" value="ECO:0007669"/>
    <property type="project" value="TreeGrafter"/>
</dbReference>
<sequence length="3405" mass="346452">MSHSFFQLEPRLLFDASTADTSDHIHDDAGVHAEFPGLAYVQDDAGAAEARHDAEPAEQGGQDLSLAEAPLVEIFVIDASVHNPAEIEKNLSQDAVIIRLDADADGITALSQALSAYGQVDALHVFSHGSDGEVRLGTAILNDATLAERAGQVAGWSSSFSENGDMLLYGCDVAQSEKGQAFIGELARLTGVDVAASSDATGAAEKGGDWILEYRVGDVETRAVDADGYRDLLATPVLGGITATTNINDTATTTPFSSVTITDADDSDSQTVTITLDTAAKGALSNLGTGSFDAGTGVYTFTGTADQAQAAVRGLVFTPTENHVAPGGTETTTFTISVNDGSTTVTDSATTVVVTSVNDTPVAVADDISATEDTDVTPTGNVLSNDTDMDIGDTKTVIAVRLGDRVGEGAAGIVGTALTGTYGKLNLAANGDYTYTLDNNSLSVQTLGAGQSLTENFNYTMRDANGLTSDAVITVSIHGTNDAPVGTAASLVVTTPIPENASDAENPGVLASTLLQSVSRASLVIDVDSTDTTPGLVAYASSTTNGMTGTWQYQLSGSSTWNAFTPSISEATLIPHDALVRFVVDNSGIDSQESGKATLSYRVWDASSGSAGGTLAVTSSGGSTSISDASIDATFNVAARNDAPTLTPLQLDLNEGATAVITTATLPLLDPDNASEQLTYRVEVLPTHGQLLKNGIPVLVGSLFTQADIIAGTISYRHTASELSLDQVDSVSFSVRDGAGGVISSVSLPIQIHDVNAQIAITGASQSVLEYVSGPATYTELNLGLNDADGNANLMTLTINTLPDAAVGKLQYWNGSAYVDVTAGTALTQAALLAHPLRFISTGAEPSAHPSATFTVTATDGHTSLTPTTASSDITITIMAQNDPPSPETQTLPVNTTTPNPAITTAYLTATDPDSPDSKRVYTVSSNPAYGALYLNGIQIGVGSTFTQADLDANHLTFHIDGGIFASDTPDSFNFRINDGDGGVSSGTLDITIAAGTYTGGGGPGGTLTGLTPEGLFTTVTSTILNNSESYTLTDLPDHGTLYFNGVALGLNGTFAQADIDTGAVVYVHDGTEPIDHAYADPFTVSRTGGTVSGSSSISLTITPVNDAPTITQTSGGATLLEHNTAGGDADSFDLTGVSNAVKLTIANVQAHDVESGPSELYYVLAQSPGTAGSIKQWNDTSSSWVALAQDARFSAQDVADGKIAYFHDPASEERSVSISVYLIDGGVVEVGDVVISGNAVSERNYATVTDGDTNSIQITKGNVAQSPTRTITFTVNNVNDAPTASDKSFTVEEGVPSLSGQLDDNPGRIQVLNASILSASDSDNDLAMATYFIKTLPSYGRIEVDTNNDGTFDKILDASDLSGSGYIFTKAQLDGGRLRYVQDGSDQTLDNFSWGLNDNATATPANQDSNSATVSINILPVNDPPIVYKNEAITVTEGASYTITTAYLGSGITSDIDSDNSALQTQYRVTTPPVQHGTLYLEKDGVITILGTGASFTLADIQAGYLKYTHNGSDPHLNNFEDGFGFTISDASGMTEPSGHFKINLTAVNDAPTLTPSIFGTTEYVEDASPVAIGSTVVFSDSDLKDATTLTPSLDGGTLEIAITNAQAGDILSVINAGLGAGQIGVSGNSVTFGDVQIGTIDNTKNGVSGQTLLITFNSNVTSDAEVQALIRAIGFSSSDTANPATVTRDLTISYDADGAGGDATQTVTGTASVTVTQINDRPVLTAVNPNLGTFTEDLADPYVTTTVSTLVGTTITDVDTGAVEGIAITGLANAANGKWQYSTNGSTWTDVGTVTATSALLLRSTDSIRFVPDGKNGGTATITYKAWDQTSGNFGTKANTTANDIQTSAFSTATDTAQITVTDLNDAPTGTGNLTLTSTVEDTSNPTGAVINTLAGLNFQDVDSGSSLAGVLIVGNSANAGTQGVWEYSTDGNWKSIGTVADDATALALSATTQIRFVPAANYNGTPPALTTRAVDNTYTGSFSTTTDGTETRSTVNSSANGGTTAISAATNTISTTVAPVNDSPTISGDKTISSSVTEGSALVISNAETSLVVVGDIEASRNEGGTNRGQVSVTIAVPNGTTHGIVTLGSTSNVTITGGANSSASVTIKGTLENVNAALNGLSFTPGDDTNTSETVTVTVNDLGNSGTGNTTPLTATQTITIGAITPVNDAPTASGPSSVTATEDVQFSFTGGNTLRIADVDARTGTVEVALSIPSGTLVMTTTGVSVTSGVSGSGAITIRGTVSAVNAALGTLKYIGAADANSNNINDNSRTLHMVVSDLGNSIGDSTTTHGTVSKDVLIVLNPVNDAPTLTIAGGSESQSLNQNTQASITGITVADYKDSGDSDYAVTAKPTLVITALHGTFEAFNQGNVNGVLSNENRTITLSSSNIGADSLTDINGVITAGYLKYTADSNFSGTDTLSLVLHDNGNSGGTDRTSSGTIALTIAGTNEAPSFGSLDATPTFVEDGPTVILDDDAILVDPELSVYNNWGNAVLTLQRTGQAGNAGIPATDDVFGLTGSGSTGVNFNGGNIRIASTAVGTFTNADGVLTITFAEGTTTAQATQVLRAVTYQNTNDNPPTQVSIGYTINDGDTDADRATNGQGTGGPKTGNGSINVTIAANNDTPSLNVPSTGSYTEDAASITLASAATLNDPELSFLASQNGDWERATLSLSRRGGAIASDVFGVTGSGDTGVNFDGGNIRINTTAVGTFTNAGGKLTITFAHNATSAQVEQIVRAITYENTRQSLAAGETEPVALVWTLNDGNTGDANTPGPQGLGGAKQTTATETITLTGVNDAPVLADTALSITVAEDAAAPSGGVGVLVSSLTGGISDVDTTNPKGIAITGLDSILGTWRYSTNGGTTWTSIDAVADSSSLLLRSTDRIHFQPTANINGSVSAGLTIRAWDQSTGSAGAKVDTTTTGGTSAFSSVTDNVALTVTAVNDAPTRTQESVALTPVDEDSTNPSGSTISSLFTAAFSDATDQVTGGSSANTLAGVAIVGNAATASQGTWQYFNGSSWTNIATTVSLTSATLFAENTAVRFVPTADFHGTPGALTTRLIDSSSGAVTNATGVNIGTTGGTTRFSDSSNEVTLTTGITAVNDAPVATGSATLSAIDEDTANGSIPGATITSLFGSNYNDVTDNKSGITGGGNTSTTLRGVIITGYTADVAKGEWEYKTDSGHWTALPSVVTDTSGFAVAAADSLRFVPVGDYNGDAPDLVVRLVDGSGADIVTGEGVESRVDASGNGDTTRYSLNTVTLSHTITAVADIAADTQTVDEDGDVTTNLLINDSFEGTPVISSVTQGTNGTVVNNGDGTVKYTPGANFNGTDSYTYTVTSGGVTETATVNVTINQIDDPATIGGDISGSGVEDGGAIAGTLTASDAADGLTDGTIFSVTTAAGNGM</sequence>